<gene>
    <name evidence="2" type="ORF">DFI_13480</name>
</gene>
<evidence type="ECO:0000256" key="1">
    <source>
        <dbReference type="SAM" id="SignalP"/>
    </source>
</evidence>
<evidence type="ECO:0000313" key="3">
    <source>
        <dbReference type="Proteomes" id="UP000259030"/>
    </source>
</evidence>
<organism evidence="2 3">
    <name type="scientific">Deinococcus ficus</name>
    <dbReference type="NCBI Taxonomy" id="317577"/>
    <lineage>
        <taxon>Bacteria</taxon>
        <taxon>Thermotogati</taxon>
        <taxon>Deinococcota</taxon>
        <taxon>Deinococci</taxon>
        <taxon>Deinococcales</taxon>
        <taxon>Deinococcaceae</taxon>
        <taxon>Deinococcus</taxon>
    </lineage>
</organism>
<protein>
    <recommendedName>
        <fullName evidence="4">Outer membrane protein beta-barrel domain-containing protein</fullName>
    </recommendedName>
</protein>
<dbReference type="AlphaFoldDB" id="A0A221SYY6"/>
<dbReference type="STRING" id="317577.GCA_000419625_01227"/>
<feature type="chain" id="PRO_5011243258" description="Outer membrane protein beta-barrel domain-containing protein" evidence="1">
    <location>
        <begin position="21"/>
        <end position="180"/>
    </location>
</feature>
<evidence type="ECO:0008006" key="4">
    <source>
        <dbReference type="Google" id="ProtNLM"/>
    </source>
</evidence>
<dbReference type="EMBL" id="CP021081">
    <property type="protein sequence ID" value="ASN81865.1"/>
    <property type="molecule type" value="Genomic_DNA"/>
</dbReference>
<keyword evidence="3" id="KW-1185">Reference proteome</keyword>
<dbReference type="Proteomes" id="UP000259030">
    <property type="component" value="Chromosome"/>
</dbReference>
<evidence type="ECO:0000313" key="2">
    <source>
        <dbReference type="EMBL" id="ASN81865.1"/>
    </source>
</evidence>
<dbReference type="RefSeq" id="WP_027464228.1">
    <property type="nucleotide sequence ID" value="NZ_CP021081.1"/>
</dbReference>
<reference evidence="2 3" key="1">
    <citation type="submission" date="2017-05" db="EMBL/GenBank/DDBJ databases">
        <title>The complete genome sequence of Deinococcus ficus isolated from the rhizosphere of the Ficus religiosa L. in Taiwan.</title>
        <authorList>
            <person name="Wu K.-M."/>
            <person name="Liao T.-L."/>
            <person name="Liu Y.-M."/>
            <person name="Young C.-C."/>
            <person name="Tsai S.-F."/>
        </authorList>
    </citation>
    <scope>NUCLEOTIDE SEQUENCE [LARGE SCALE GENOMIC DNA]</scope>
    <source>
        <strain evidence="2 3">CC-FR2-10</strain>
    </source>
</reference>
<name>A0A221SYY6_9DEIO</name>
<sequence length="180" mass="18900">MKKAFIAALTLSTALSTASADSFGIRAGYLQPWYTYQGEALNLDGSFSVGLQYTYSLDALSSVRAALDLTPNLHGLDLMGFGGELAYLVKFPGAVSTYNDINLYAGAGLGAQFATDSGANLLAFNPTLIGGMNFYATPELGMYLEVGAGYSFMTVSGNGSSTTFGGLFAQPRLGLTYTLR</sequence>
<accession>A0A221SYY6</accession>
<keyword evidence="1" id="KW-0732">Signal</keyword>
<proteinExistence type="predicted"/>
<dbReference type="KEGG" id="dfc:DFI_13480"/>
<feature type="signal peptide" evidence="1">
    <location>
        <begin position="1"/>
        <end position="20"/>
    </location>
</feature>